<evidence type="ECO:0000256" key="3">
    <source>
        <dbReference type="ARBA" id="ARBA00005189"/>
    </source>
</evidence>
<dbReference type="eggNOG" id="KOG0135">
    <property type="taxonomic scope" value="Eukaryota"/>
</dbReference>
<feature type="domain" description="Acyl-CoA oxidase C-alpha1" evidence="16">
    <location>
        <begin position="306"/>
        <end position="468"/>
    </location>
</feature>
<dbReference type="Pfam" id="PF22924">
    <property type="entry name" value="ACOX_C_alpha1"/>
    <property type="match status" value="1"/>
</dbReference>
<dbReference type="EMBL" id="CAEY01001565">
    <property type="status" value="NOT_ANNOTATED_CDS"/>
    <property type="molecule type" value="Genomic_DNA"/>
</dbReference>
<dbReference type="InterPro" id="IPR036250">
    <property type="entry name" value="AcylCo_DH-like_C"/>
</dbReference>
<dbReference type="GO" id="GO:0016402">
    <property type="term" value="F:pristanoyl-CoA oxidase activity"/>
    <property type="evidence" value="ECO:0007669"/>
    <property type="project" value="TreeGrafter"/>
</dbReference>
<evidence type="ECO:0000256" key="10">
    <source>
        <dbReference type="ARBA" id="ARBA00023140"/>
    </source>
</evidence>
<dbReference type="InterPro" id="IPR012258">
    <property type="entry name" value="Acyl-CoA_oxidase"/>
</dbReference>
<comment type="cofactor">
    <cofactor evidence="1">
        <name>FAD</name>
        <dbReference type="ChEBI" id="CHEBI:57692"/>
    </cofactor>
</comment>
<dbReference type="FunFam" id="1.20.140.10:FF:000010">
    <property type="entry name" value="Acyl-coenzyme A oxidase"/>
    <property type="match status" value="1"/>
</dbReference>
<organism evidence="17 18">
    <name type="scientific">Tetranychus urticae</name>
    <name type="common">Two-spotted spider mite</name>
    <dbReference type="NCBI Taxonomy" id="32264"/>
    <lineage>
        <taxon>Eukaryota</taxon>
        <taxon>Metazoa</taxon>
        <taxon>Ecdysozoa</taxon>
        <taxon>Arthropoda</taxon>
        <taxon>Chelicerata</taxon>
        <taxon>Arachnida</taxon>
        <taxon>Acari</taxon>
        <taxon>Acariformes</taxon>
        <taxon>Trombidiformes</taxon>
        <taxon>Prostigmata</taxon>
        <taxon>Eleutherengona</taxon>
        <taxon>Raphignathae</taxon>
        <taxon>Tetranychoidea</taxon>
        <taxon>Tetranychidae</taxon>
        <taxon>Tetranychus</taxon>
    </lineage>
</organism>
<evidence type="ECO:0000259" key="15">
    <source>
        <dbReference type="Pfam" id="PF02770"/>
    </source>
</evidence>
<comment type="pathway">
    <text evidence="3">Lipid metabolism.</text>
</comment>
<dbReference type="GO" id="GO:0005777">
    <property type="term" value="C:peroxisome"/>
    <property type="evidence" value="ECO:0007669"/>
    <property type="project" value="UniProtKB-SubCell"/>
</dbReference>
<evidence type="ECO:0000256" key="6">
    <source>
        <dbReference type="ARBA" id="ARBA00022827"/>
    </source>
</evidence>
<dbReference type="GO" id="GO:0071949">
    <property type="term" value="F:FAD binding"/>
    <property type="evidence" value="ECO:0007669"/>
    <property type="project" value="InterPro"/>
</dbReference>
<dbReference type="PANTHER" id="PTHR10909:SF390">
    <property type="entry name" value="PEROXISOMAL ACYL-COENZYME A OXIDASE 3"/>
    <property type="match status" value="1"/>
</dbReference>
<dbReference type="AlphaFoldDB" id="T1K448"/>
<dbReference type="STRING" id="32264.T1K448"/>
<evidence type="ECO:0000313" key="18">
    <source>
        <dbReference type="Proteomes" id="UP000015104"/>
    </source>
</evidence>
<keyword evidence="6 11" id="KW-0274">FAD</keyword>
<keyword evidence="10" id="KW-0576">Peroxisome</keyword>
<dbReference type="HOGENOM" id="CLU_014629_4_2_1"/>
<dbReference type="GO" id="GO:0033540">
    <property type="term" value="P:fatty acid beta-oxidation using acyl-CoA oxidase"/>
    <property type="evidence" value="ECO:0007669"/>
    <property type="project" value="TreeGrafter"/>
</dbReference>
<comment type="similarity">
    <text evidence="4 11">Belongs to the acyl-CoA oxidase family.</text>
</comment>
<protein>
    <recommendedName>
        <fullName evidence="11">Acyl-coenzyme A oxidase</fullName>
    </recommendedName>
</protein>
<dbReference type="GO" id="GO:0055088">
    <property type="term" value="P:lipid homeostasis"/>
    <property type="evidence" value="ECO:0007669"/>
    <property type="project" value="TreeGrafter"/>
</dbReference>
<dbReference type="InterPro" id="IPR009100">
    <property type="entry name" value="AcylCoA_DH/oxidase_NM_dom_sf"/>
</dbReference>
<evidence type="ECO:0000259" key="14">
    <source>
        <dbReference type="Pfam" id="PF01756"/>
    </source>
</evidence>
<dbReference type="Pfam" id="PF01756">
    <property type="entry name" value="ACOX"/>
    <property type="match status" value="1"/>
</dbReference>
<feature type="binding site" evidence="13">
    <location>
        <position position="201"/>
    </location>
    <ligand>
        <name>FAD</name>
        <dbReference type="ChEBI" id="CHEBI:57692"/>
    </ligand>
</feature>
<dbReference type="Gene3D" id="1.20.140.10">
    <property type="entry name" value="Butyryl-CoA Dehydrogenase, subunit A, domain 3"/>
    <property type="match status" value="2"/>
</dbReference>
<dbReference type="InterPro" id="IPR055060">
    <property type="entry name" value="ACOX_C_alpha1"/>
</dbReference>
<keyword evidence="7" id="KW-0276">Fatty acid metabolism</keyword>
<keyword evidence="5 11" id="KW-0285">Flavoprotein</keyword>
<proteinExistence type="inferred from homology"/>
<keyword evidence="8" id="KW-0560">Oxidoreductase</keyword>
<dbReference type="InterPro" id="IPR046373">
    <property type="entry name" value="Acyl-CoA_Oxase/DH_mid-dom_sf"/>
</dbReference>
<evidence type="ECO:0000256" key="8">
    <source>
        <dbReference type="ARBA" id="ARBA00023002"/>
    </source>
</evidence>
<feature type="active site" description="Proton acceptor" evidence="12">
    <location>
        <position position="453"/>
    </location>
</feature>
<evidence type="ECO:0000256" key="1">
    <source>
        <dbReference type="ARBA" id="ARBA00001974"/>
    </source>
</evidence>
<dbReference type="FunFam" id="1.20.140.10:FF:000007">
    <property type="entry name" value="Acyl-coenzyme A oxidase"/>
    <property type="match status" value="1"/>
</dbReference>
<feature type="binding site" evidence="13">
    <location>
        <position position="162"/>
    </location>
    <ligand>
        <name>FAD</name>
        <dbReference type="ChEBI" id="CHEBI:57692"/>
    </ligand>
</feature>
<evidence type="ECO:0000256" key="5">
    <source>
        <dbReference type="ARBA" id="ARBA00022630"/>
    </source>
</evidence>
<keyword evidence="9" id="KW-0443">Lipid metabolism</keyword>
<evidence type="ECO:0000256" key="11">
    <source>
        <dbReference type="PIRNR" id="PIRNR000168"/>
    </source>
</evidence>
<dbReference type="InterPro" id="IPR006091">
    <property type="entry name" value="Acyl-CoA_Oxase/DH_mid-dom"/>
</dbReference>
<feature type="domain" description="Acyl-CoA oxidase/dehydrogenase middle" evidence="15">
    <location>
        <begin position="158"/>
        <end position="268"/>
    </location>
</feature>
<dbReference type="PANTHER" id="PTHR10909">
    <property type="entry name" value="ELECTRON TRANSPORT OXIDOREDUCTASE"/>
    <property type="match status" value="1"/>
</dbReference>
<evidence type="ECO:0000256" key="4">
    <source>
        <dbReference type="ARBA" id="ARBA00006288"/>
    </source>
</evidence>
<dbReference type="SUPFAM" id="SSF47203">
    <property type="entry name" value="Acyl-CoA dehydrogenase C-terminal domain-like"/>
    <property type="match status" value="2"/>
</dbReference>
<dbReference type="InterPro" id="IPR002655">
    <property type="entry name" value="Acyl-CoA_oxidase_C"/>
</dbReference>
<name>T1K448_TETUR</name>
<reference evidence="17" key="2">
    <citation type="submission" date="2015-06" db="UniProtKB">
        <authorList>
            <consortium name="EnsemblMetazoa"/>
        </authorList>
    </citation>
    <scope>IDENTIFICATION</scope>
</reference>
<evidence type="ECO:0000259" key="16">
    <source>
        <dbReference type="Pfam" id="PF22924"/>
    </source>
</evidence>
<dbReference type="SUPFAM" id="SSF56645">
    <property type="entry name" value="Acyl-CoA dehydrogenase NM domain-like"/>
    <property type="match status" value="1"/>
</dbReference>
<evidence type="ECO:0000256" key="12">
    <source>
        <dbReference type="PIRSR" id="PIRSR000168-1"/>
    </source>
</evidence>
<dbReference type="EnsemblMetazoa" id="tetur05g01320.1">
    <property type="protein sequence ID" value="tetur05g01320.1"/>
    <property type="gene ID" value="tetur05g01320"/>
</dbReference>
<evidence type="ECO:0000256" key="2">
    <source>
        <dbReference type="ARBA" id="ARBA00004275"/>
    </source>
</evidence>
<sequence length="708" mass="79357">MLSPTDLDVDSVIECIPDWPKGPLDDARAKATFDWKTMRLVLDGDTVVCFKHKVWSVLANDPIFKRTPWEEYNRDEERRLTFLRLKRLVDYKLASEEEYLNQPHKIPAFVQAVGQFSWSLIVKRVLSYEYFIVSCKMDNGDRDNSLVDDIMNFNALGAISITELAHGSNTKELQTTATYDPVNQTFILNTPRLEATKVWSGVLGQTATHVVVFAQLYTPDGACHGLHSFMVPVRDAKTYEPYPGIRIGDMGGKVGLNGLDNGFMTFKNYPIPKAALMNRNSDVTQDGKYTLKVRDESKRFGITLGVLSSGRIFIILFSISNLQSALTIAVRYSAVRRQFGPSNGEEIPVLEYQSQQWRLIPYIAASYVLQNFFGSLFLDYVDFFVTAFNATSDAQMDMGAEIHSLSSCGKAVATWMARDAIQECRECCGGHGYLKAAGFGEIRNDHDANPTYEGDNNVLLQQTSNYLIKFYKEKVEEGHSISSYFGSVNYLDSIDSILSTQCSGNLDTIPKVLDAYHFIVCYLLRSSYLKLANQTSTLGDPFSAKNATQVYYLRSLAIVFFEAEALDRFQRFIDEFPAPEEISVVLKQLGLLYGLWSIEKHMSILYESGYFPQSSVKSSPQSSLLIGPSTHIKETILRLCNELKDNAVALVDSFAPPDHILNSSLGASDGRIYENIFAALENNTGAFIKPEWLEQISKSTSASLKSKL</sequence>
<dbReference type="Gene3D" id="2.40.110.10">
    <property type="entry name" value="Butyryl-CoA Dehydrogenase, subunit A, domain 2"/>
    <property type="match status" value="1"/>
</dbReference>
<evidence type="ECO:0000256" key="9">
    <source>
        <dbReference type="ARBA" id="ARBA00023098"/>
    </source>
</evidence>
<dbReference type="FunFam" id="2.40.110.10:FF:000005">
    <property type="entry name" value="Acyl-coenzyme A oxidase"/>
    <property type="match status" value="1"/>
</dbReference>
<dbReference type="GO" id="GO:0005504">
    <property type="term" value="F:fatty acid binding"/>
    <property type="evidence" value="ECO:0007669"/>
    <property type="project" value="TreeGrafter"/>
</dbReference>
<evidence type="ECO:0000256" key="13">
    <source>
        <dbReference type="PIRSR" id="PIRSR000168-2"/>
    </source>
</evidence>
<accession>T1K448</accession>
<dbReference type="Pfam" id="PF02770">
    <property type="entry name" value="Acyl-CoA_dh_M"/>
    <property type="match status" value="1"/>
</dbReference>
<evidence type="ECO:0000313" key="17">
    <source>
        <dbReference type="EnsemblMetazoa" id="tetur05g01320.1"/>
    </source>
</evidence>
<feature type="domain" description="Acyl-CoA oxidase C-terminal" evidence="14">
    <location>
        <begin position="510"/>
        <end position="698"/>
    </location>
</feature>
<dbReference type="PIRSF" id="PIRSF000168">
    <property type="entry name" value="Acyl-CoA_oxidase"/>
    <property type="match status" value="1"/>
</dbReference>
<comment type="subcellular location">
    <subcellularLocation>
        <location evidence="2">Peroxisome</location>
    </subcellularLocation>
</comment>
<dbReference type="Proteomes" id="UP000015104">
    <property type="component" value="Unassembled WGS sequence"/>
</dbReference>
<reference evidence="18" key="1">
    <citation type="submission" date="2011-08" db="EMBL/GenBank/DDBJ databases">
        <authorList>
            <person name="Rombauts S."/>
        </authorList>
    </citation>
    <scope>NUCLEOTIDE SEQUENCE</scope>
    <source>
        <strain evidence="18">London</strain>
    </source>
</reference>
<evidence type="ECO:0000256" key="7">
    <source>
        <dbReference type="ARBA" id="ARBA00022832"/>
    </source>
</evidence>
<keyword evidence="18" id="KW-1185">Reference proteome</keyword>